<sequence length="447" mass="47982">MGKYQLCASVLAVMSFTAQSVLGQGTTLSARMDKTAEGLEKKVVAWRRDFHQHPELGNREFQTAAKIAAHLQSLGIEVKTGVGKTGVVGLLKGGKPGPVVALRADMDGLPVTERVDLPFKSEAHTEYNGQQTGIMHACGHDTHVAMLMGAAEVLASIKSELKGTVKFIFQPAEEGAPTGEEGGAYLMVKEGVLENPKVDAIFGLHINSQTEVGTIKYRPGATMAAVDSYAIKIRGKQTHGAAPWSGVDPIVTSAQVIMGLQTIVSRNLPLTENAAVVTVGAIHGGIRQNIIPEEVNMIGTIRSLDNEMQKTIHRRINEIATNIAESAGAKADVKIEVMYPVTYNDPKLTDQMVPTLEAVAGKNNIRLTPAQTGAEDFSFYQQKVPGFFYFLGGMTKGKKIEDAAPHHTPDFQIDESCFVLGMKSLCHLTVDYMEQAGKSKGVAISGK</sequence>
<accession>A0A6P1W211</accession>
<evidence type="ECO:0000256" key="1">
    <source>
        <dbReference type="ARBA" id="ARBA00022801"/>
    </source>
</evidence>
<keyword evidence="1 5" id="KW-0378">Hydrolase</keyword>
<dbReference type="Proteomes" id="UP000464577">
    <property type="component" value="Chromosome"/>
</dbReference>
<evidence type="ECO:0000313" key="6">
    <source>
        <dbReference type="Proteomes" id="UP000464577"/>
    </source>
</evidence>
<dbReference type="PANTHER" id="PTHR11014">
    <property type="entry name" value="PEPTIDASE M20 FAMILY MEMBER"/>
    <property type="match status" value="1"/>
</dbReference>
<keyword evidence="2" id="KW-0464">Manganese</keyword>
<dbReference type="KEGG" id="senf:GJR95_32580"/>
<feature type="binding site" evidence="2">
    <location>
        <position position="140"/>
    </location>
    <ligand>
        <name>Mn(2+)</name>
        <dbReference type="ChEBI" id="CHEBI:29035"/>
        <label>2</label>
    </ligand>
</feature>
<dbReference type="FunFam" id="3.30.70.360:FF:000001">
    <property type="entry name" value="N-acetyldiaminopimelate deacetylase"/>
    <property type="match status" value="1"/>
</dbReference>
<dbReference type="AlphaFoldDB" id="A0A6P1W211"/>
<feature type="domain" description="Peptidase M20 dimerisation" evidence="4">
    <location>
        <begin position="228"/>
        <end position="324"/>
    </location>
</feature>
<evidence type="ECO:0000313" key="5">
    <source>
        <dbReference type="EMBL" id="QHV99461.1"/>
    </source>
</evidence>
<reference evidence="5 6" key="1">
    <citation type="submission" date="2019-11" db="EMBL/GenBank/DDBJ databases">
        <title>Spirosoma endbachense sp. nov., isolated from a natural salt meadow.</title>
        <authorList>
            <person name="Rojas J."/>
            <person name="Ambika Manirajan B."/>
            <person name="Ratering S."/>
            <person name="Suarez C."/>
            <person name="Geissler-Plaum R."/>
            <person name="Schnell S."/>
        </authorList>
    </citation>
    <scope>NUCLEOTIDE SEQUENCE [LARGE SCALE GENOMIC DNA]</scope>
    <source>
        <strain evidence="5 6">I-24</strain>
    </source>
</reference>
<dbReference type="InterPro" id="IPR011650">
    <property type="entry name" value="Peptidase_M20_dimer"/>
</dbReference>
<keyword evidence="6" id="KW-1185">Reference proteome</keyword>
<dbReference type="Gene3D" id="3.30.70.360">
    <property type="match status" value="1"/>
</dbReference>
<dbReference type="InterPro" id="IPR036264">
    <property type="entry name" value="Bact_exopeptidase_dim_dom"/>
</dbReference>
<dbReference type="Pfam" id="PF01546">
    <property type="entry name" value="Peptidase_M20"/>
    <property type="match status" value="1"/>
</dbReference>
<organism evidence="5 6">
    <name type="scientific">Spirosoma endbachense</name>
    <dbReference type="NCBI Taxonomy" id="2666025"/>
    <lineage>
        <taxon>Bacteria</taxon>
        <taxon>Pseudomonadati</taxon>
        <taxon>Bacteroidota</taxon>
        <taxon>Cytophagia</taxon>
        <taxon>Cytophagales</taxon>
        <taxon>Cytophagaceae</taxon>
        <taxon>Spirosoma</taxon>
    </lineage>
</organism>
<dbReference type="GO" id="GO:0019877">
    <property type="term" value="P:diaminopimelate biosynthetic process"/>
    <property type="evidence" value="ECO:0007669"/>
    <property type="project" value="UniProtKB-ARBA"/>
</dbReference>
<evidence type="ECO:0000256" key="3">
    <source>
        <dbReference type="SAM" id="SignalP"/>
    </source>
</evidence>
<dbReference type="RefSeq" id="WP_162389861.1">
    <property type="nucleotide sequence ID" value="NZ_CP045997.1"/>
</dbReference>
<dbReference type="InterPro" id="IPR017439">
    <property type="entry name" value="Amidohydrolase"/>
</dbReference>
<gene>
    <name evidence="5" type="ORF">GJR95_32580</name>
</gene>
<feature type="binding site" evidence="2">
    <location>
        <position position="174"/>
    </location>
    <ligand>
        <name>Mn(2+)</name>
        <dbReference type="ChEBI" id="CHEBI:29035"/>
        <label>2</label>
    </ligand>
</feature>
<dbReference type="SUPFAM" id="SSF55031">
    <property type="entry name" value="Bacterial exopeptidase dimerisation domain"/>
    <property type="match status" value="1"/>
</dbReference>
<feature type="binding site" evidence="2">
    <location>
        <position position="205"/>
    </location>
    <ligand>
        <name>Mn(2+)</name>
        <dbReference type="ChEBI" id="CHEBI:29035"/>
        <label>2</label>
    </ligand>
</feature>
<dbReference type="GO" id="GO:0046872">
    <property type="term" value="F:metal ion binding"/>
    <property type="evidence" value="ECO:0007669"/>
    <property type="project" value="UniProtKB-KW"/>
</dbReference>
<dbReference type="Gene3D" id="3.40.630.10">
    <property type="entry name" value="Zn peptidases"/>
    <property type="match status" value="1"/>
</dbReference>
<proteinExistence type="predicted"/>
<feature type="signal peptide" evidence="3">
    <location>
        <begin position="1"/>
        <end position="23"/>
    </location>
</feature>
<evidence type="ECO:0000259" key="4">
    <source>
        <dbReference type="Pfam" id="PF07687"/>
    </source>
</evidence>
<dbReference type="PIRSF" id="PIRSF005962">
    <property type="entry name" value="Pept_M20D_amidohydro"/>
    <property type="match status" value="1"/>
</dbReference>
<feature type="binding site" evidence="2">
    <location>
        <position position="407"/>
    </location>
    <ligand>
        <name>Mn(2+)</name>
        <dbReference type="ChEBI" id="CHEBI:29035"/>
        <label>2</label>
    </ligand>
</feature>
<dbReference type="SUPFAM" id="SSF53187">
    <property type="entry name" value="Zn-dependent exopeptidases"/>
    <property type="match status" value="1"/>
</dbReference>
<dbReference type="Pfam" id="PF07687">
    <property type="entry name" value="M20_dimer"/>
    <property type="match status" value="1"/>
</dbReference>
<dbReference type="PANTHER" id="PTHR11014:SF63">
    <property type="entry name" value="METALLOPEPTIDASE, PUTATIVE (AFU_ORTHOLOGUE AFUA_6G09600)-RELATED"/>
    <property type="match status" value="1"/>
</dbReference>
<protein>
    <submittedName>
        <fullName evidence="5">Amidohydrolase</fullName>
    </submittedName>
</protein>
<dbReference type="InterPro" id="IPR002933">
    <property type="entry name" value="Peptidase_M20"/>
</dbReference>
<dbReference type="EMBL" id="CP045997">
    <property type="protein sequence ID" value="QHV99461.1"/>
    <property type="molecule type" value="Genomic_DNA"/>
</dbReference>
<name>A0A6P1W211_9BACT</name>
<comment type="cofactor">
    <cofactor evidence="2">
        <name>Mn(2+)</name>
        <dbReference type="ChEBI" id="CHEBI:29035"/>
    </cofactor>
    <text evidence="2">The Mn(2+) ion enhances activity.</text>
</comment>
<evidence type="ECO:0000256" key="2">
    <source>
        <dbReference type="PIRSR" id="PIRSR005962-1"/>
    </source>
</evidence>
<feature type="binding site" evidence="2">
    <location>
        <position position="138"/>
    </location>
    <ligand>
        <name>Mn(2+)</name>
        <dbReference type="ChEBI" id="CHEBI:29035"/>
        <label>2</label>
    </ligand>
</feature>
<keyword evidence="3" id="KW-0732">Signal</keyword>
<dbReference type="GO" id="GO:0050118">
    <property type="term" value="F:N-acetyldiaminopimelate deacetylase activity"/>
    <property type="evidence" value="ECO:0007669"/>
    <property type="project" value="UniProtKB-ARBA"/>
</dbReference>
<keyword evidence="2" id="KW-0479">Metal-binding</keyword>
<feature type="chain" id="PRO_5027086400" evidence="3">
    <location>
        <begin position="24"/>
        <end position="447"/>
    </location>
</feature>
<dbReference type="NCBIfam" id="TIGR01891">
    <property type="entry name" value="amidohydrolases"/>
    <property type="match status" value="1"/>
</dbReference>